<accession>A0AAW8DBA8</accession>
<dbReference type="Proteomes" id="UP001242995">
    <property type="component" value="Unassembled WGS sequence"/>
</dbReference>
<comment type="caution">
    <text evidence="2">The sequence shown here is derived from an EMBL/GenBank/DDBJ whole genome shotgun (WGS) entry which is preliminary data.</text>
</comment>
<protein>
    <submittedName>
        <fullName evidence="2">Uncharacterized protein</fullName>
    </submittedName>
</protein>
<feature type="region of interest" description="Disordered" evidence="1">
    <location>
        <begin position="47"/>
        <end position="77"/>
    </location>
</feature>
<proteinExistence type="predicted"/>
<sequence>MQVKGVSCIRTRRLIRLISREKEERHRAGRASRGDLFEEIQDCAAYSAQPRISGTSGPAATREEETSSPGEKQPLVPIHFTALLQRAPV</sequence>
<evidence type="ECO:0000313" key="4">
    <source>
        <dbReference type="Proteomes" id="UP001230951"/>
    </source>
</evidence>
<reference evidence="2 4" key="1">
    <citation type="submission" date="2023-07" db="EMBL/GenBank/DDBJ databases">
        <title>Sorghum-associated microbial communities from plants grown in Nebraska, USA.</title>
        <authorList>
            <person name="Schachtman D."/>
        </authorList>
    </citation>
    <scope>NUCLEOTIDE SEQUENCE</scope>
    <source>
        <strain evidence="2">DS1006</strain>
        <strain evidence="3 4">DS1016</strain>
    </source>
</reference>
<evidence type="ECO:0000313" key="5">
    <source>
        <dbReference type="Proteomes" id="UP001242995"/>
    </source>
</evidence>
<dbReference type="Proteomes" id="UP001230951">
    <property type="component" value="Unassembled WGS sequence"/>
</dbReference>
<evidence type="ECO:0000313" key="2">
    <source>
        <dbReference type="EMBL" id="MDP9903216.1"/>
    </source>
</evidence>
<keyword evidence="4" id="KW-1185">Reference proteome</keyword>
<name>A0AAW8DBA8_9MICC</name>
<evidence type="ECO:0000313" key="3">
    <source>
        <dbReference type="EMBL" id="MDQ0180131.1"/>
    </source>
</evidence>
<dbReference type="EMBL" id="JAUSTF010000002">
    <property type="protein sequence ID" value="MDQ0180131.1"/>
    <property type="molecule type" value="Genomic_DNA"/>
</dbReference>
<evidence type="ECO:0000256" key="1">
    <source>
        <dbReference type="SAM" id="MobiDB-lite"/>
    </source>
</evidence>
<gene>
    <name evidence="2" type="ORF">J2S90_000156</name>
    <name evidence="3" type="ORF">J2S93_001547</name>
</gene>
<dbReference type="EMBL" id="JAUSRG010000001">
    <property type="protein sequence ID" value="MDP9903216.1"/>
    <property type="molecule type" value="Genomic_DNA"/>
</dbReference>
<organism evidence="2 5">
    <name type="scientific">Arthrobacter bambusae</name>
    <dbReference type="NCBI Taxonomy" id="1338426"/>
    <lineage>
        <taxon>Bacteria</taxon>
        <taxon>Bacillati</taxon>
        <taxon>Actinomycetota</taxon>
        <taxon>Actinomycetes</taxon>
        <taxon>Micrococcales</taxon>
        <taxon>Micrococcaceae</taxon>
        <taxon>Arthrobacter</taxon>
    </lineage>
</organism>
<dbReference type="AlphaFoldDB" id="A0AAW8DBA8"/>